<dbReference type="Proteomes" id="UP000282574">
    <property type="component" value="Unassembled WGS sequence"/>
</dbReference>
<evidence type="ECO:0008006" key="3">
    <source>
        <dbReference type="Google" id="ProtNLM"/>
    </source>
</evidence>
<comment type="caution">
    <text evidence="1">The sequence shown here is derived from an EMBL/GenBank/DDBJ whole genome shotgun (WGS) entry which is preliminary data.</text>
</comment>
<sequence>MTMATQATTDVRWDLKGEWFDVCSCKLPCPCTFAQEPTYGDCLFTLVWQVHEGQFNGIKLDGLSVVAIGEVEGNQWVEDLTPSMKLLFYIDEQADERQRNALKQIFTGKAGGWPSQFGKLFSEIRGIEYAPIEVKIADDLSYWRAVIPGKVIADVEALSGPTADPNRRVQLYNPPGSETGSGQVATWGIVKESQAIGFDYSHPFEGQSSKHIPFDWRMPE</sequence>
<reference evidence="1 2" key="1">
    <citation type="journal article" date="2019" name="Genome Biol. Evol.">
        <title>Day and night: Metabolic profiles and evolutionary relationships of six axenic non-marine cyanobacteria.</title>
        <authorList>
            <person name="Will S.E."/>
            <person name="Henke P."/>
            <person name="Boedeker C."/>
            <person name="Huang S."/>
            <person name="Brinkmann H."/>
            <person name="Rohde M."/>
            <person name="Jarek M."/>
            <person name="Friedl T."/>
            <person name="Seufert S."/>
            <person name="Schumacher M."/>
            <person name="Overmann J."/>
            <person name="Neumann-Schaal M."/>
            <person name="Petersen J."/>
        </authorList>
    </citation>
    <scope>NUCLEOTIDE SEQUENCE [LARGE SCALE GENOMIC DNA]</scope>
    <source>
        <strain evidence="1 2">SAG 39.79</strain>
    </source>
</reference>
<protein>
    <recommendedName>
        <fullName evidence="3">DUF1326 domain-containing protein</fullName>
    </recommendedName>
</protein>
<gene>
    <name evidence="1" type="ORF">DSM107010_01940</name>
</gene>
<organism evidence="1 2">
    <name type="scientific">Chroococcidiopsis cubana SAG 39.79</name>
    <dbReference type="NCBI Taxonomy" id="388085"/>
    <lineage>
        <taxon>Bacteria</taxon>
        <taxon>Bacillati</taxon>
        <taxon>Cyanobacteriota</taxon>
        <taxon>Cyanophyceae</taxon>
        <taxon>Chroococcidiopsidales</taxon>
        <taxon>Chroococcidiopsidaceae</taxon>
        <taxon>Chroococcidiopsis</taxon>
    </lineage>
</organism>
<proteinExistence type="predicted"/>
<dbReference type="RefSeq" id="WP_106165875.1">
    <property type="nucleotide sequence ID" value="NZ_JAVKZF010000005.1"/>
</dbReference>
<name>A0AB37UTD8_9CYAN</name>
<dbReference type="AlphaFoldDB" id="A0AB37UTD8"/>
<dbReference type="InterPro" id="IPR009758">
    <property type="entry name" value="DUF1326"/>
</dbReference>
<dbReference type="InterPro" id="IPR014581">
    <property type="entry name" value="UCP033303"/>
</dbReference>
<keyword evidence="2" id="KW-1185">Reference proteome</keyword>
<dbReference type="PIRSF" id="PIRSF033303">
    <property type="entry name" value="UCP033303"/>
    <property type="match status" value="1"/>
</dbReference>
<dbReference type="EMBL" id="RSCK01000001">
    <property type="protein sequence ID" value="RUT14648.1"/>
    <property type="molecule type" value="Genomic_DNA"/>
</dbReference>
<evidence type="ECO:0000313" key="1">
    <source>
        <dbReference type="EMBL" id="RUT14648.1"/>
    </source>
</evidence>
<dbReference type="Pfam" id="PF07040">
    <property type="entry name" value="DUF1326"/>
    <property type="match status" value="1"/>
</dbReference>
<accession>A0AB37UTD8</accession>
<evidence type="ECO:0000313" key="2">
    <source>
        <dbReference type="Proteomes" id="UP000282574"/>
    </source>
</evidence>